<comment type="caution">
    <text evidence="2">The sequence shown here is derived from an EMBL/GenBank/DDBJ whole genome shotgun (WGS) entry which is preliminary data.</text>
</comment>
<name>A0A973A9E7_9GAMM</name>
<feature type="region of interest" description="Disordered" evidence="1">
    <location>
        <begin position="151"/>
        <end position="199"/>
    </location>
</feature>
<organism evidence="2 3">
    <name type="scientific">SAR86 cluster bacterium</name>
    <dbReference type="NCBI Taxonomy" id="2030880"/>
    <lineage>
        <taxon>Bacteria</taxon>
        <taxon>Pseudomonadati</taxon>
        <taxon>Pseudomonadota</taxon>
        <taxon>Gammaproteobacteria</taxon>
        <taxon>SAR86 cluster</taxon>
    </lineage>
</organism>
<dbReference type="Proteomes" id="UP000754644">
    <property type="component" value="Unassembled WGS sequence"/>
</dbReference>
<dbReference type="EMBL" id="JABMOJ010000178">
    <property type="protein sequence ID" value="NQV64681.1"/>
    <property type="molecule type" value="Genomic_DNA"/>
</dbReference>
<dbReference type="Pfam" id="PF07308">
    <property type="entry name" value="DUF1456"/>
    <property type="match status" value="2"/>
</dbReference>
<accession>A0A973A9E7</accession>
<gene>
    <name evidence="2" type="ORF">HQ497_04880</name>
</gene>
<dbReference type="PANTHER" id="PTHR37805:SF1">
    <property type="entry name" value="CYTOPLASMIC PROTEIN"/>
    <property type="match status" value="1"/>
</dbReference>
<sequence length="199" mass="23080">MTNNDVLRRIRYTFNFNDKTMIQLFAEAGHTVTREQVSDWLKKDDDPAYQDCSDVELAIFLNGLINLKRGKREGPQPEPEQRLSNNIIFMKLKIALNLQADEILEIMNRSDFRLSKHELSAFFRKSSHKHFRKCQDQVLRHFLKGLQATYRTDTDSSDDQEHQVDATTPDLAPVETTSTQTAAATVEPEVESVWRRKKP</sequence>
<dbReference type="PANTHER" id="PTHR37805">
    <property type="entry name" value="CYTOPLASMIC PROTEIN-RELATED"/>
    <property type="match status" value="1"/>
</dbReference>
<protein>
    <submittedName>
        <fullName evidence="2">DUF1456 family protein</fullName>
    </submittedName>
</protein>
<evidence type="ECO:0000313" key="3">
    <source>
        <dbReference type="Proteomes" id="UP000754644"/>
    </source>
</evidence>
<evidence type="ECO:0000313" key="2">
    <source>
        <dbReference type="EMBL" id="NQV64681.1"/>
    </source>
</evidence>
<dbReference type="InterPro" id="IPR009921">
    <property type="entry name" value="YehS-like"/>
</dbReference>
<proteinExistence type="predicted"/>
<dbReference type="AlphaFoldDB" id="A0A973A9E7"/>
<reference evidence="2" key="1">
    <citation type="submission" date="2020-05" db="EMBL/GenBank/DDBJ databases">
        <title>Sulfur intermediates as new biogeochemical hubs in an aquatic model microbial ecosystem.</title>
        <authorList>
            <person name="Vigneron A."/>
        </authorList>
    </citation>
    <scope>NUCLEOTIDE SEQUENCE</scope>
    <source>
        <strain evidence="2">Bin.250</strain>
    </source>
</reference>
<evidence type="ECO:0000256" key="1">
    <source>
        <dbReference type="SAM" id="MobiDB-lite"/>
    </source>
</evidence>